<dbReference type="PROSITE" id="PS00028">
    <property type="entry name" value="ZINC_FINGER_C2H2_1"/>
    <property type="match status" value="2"/>
</dbReference>
<gene>
    <name evidence="13" type="ORF">PMAYCL1PPCAC_29682</name>
</gene>
<organism evidence="13 14">
    <name type="scientific">Pristionchus mayeri</name>
    <dbReference type="NCBI Taxonomy" id="1317129"/>
    <lineage>
        <taxon>Eukaryota</taxon>
        <taxon>Metazoa</taxon>
        <taxon>Ecdysozoa</taxon>
        <taxon>Nematoda</taxon>
        <taxon>Chromadorea</taxon>
        <taxon>Rhabditida</taxon>
        <taxon>Rhabditina</taxon>
        <taxon>Diplogasteromorpha</taxon>
        <taxon>Diplogasteroidea</taxon>
        <taxon>Neodiplogasteridae</taxon>
        <taxon>Pristionchus</taxon>
    </lineage>
</organism>
<dbReference type="EMBL" id="BTRK01000006">
    <property type="protein sequence ID" value="GMR59487.1"/>
    <property type="molecule type" value="Genomic_DNA"/>
</dbReference>
<keyword evidence="9" id="KW-0539">Nucleus</keyword>
<evidence type="ECO:0000256" key="7">
    <source>
        <dbReference type="ARBA" id="ARBA00023125"/>
    </source>
</evidence>
<keyword evidence="7" id="KW-0238">DNA-binding</keyword>
<keyword evidence="3" id="KW-0677">Repeat</keyword>
<proteinExistence type="predicted"/>
<evidence type="ECO:0000256" key="11">
    <source>
        <dbReference type="SAM" id="MobiDB-lite"/>
    </source>
</evidence>
<reference evidence="14" key="1">
    <citation type="submission" date="2022-10" db="EMBL/GenBank/DDBJ databases">
        <title>Genome assembly of Pristionchus species.</title>
        <authorList>
            <person name="Yoshida K."/>
            <person name="Sommer R.J."/>
        </authorList>
    </citation>
    <scope>NUCLEOTIDE SEQUENCE [LARGE SCALE GENOMIC DNA]</scope>
    <source>
        <strain evidence="14">RS5460</strain>
    </source>
</reference>
<accession>A0AAN5IB16</accession>
<feature type="domain" description="C2H2-type" evidence="12">
    <location>
        <begin position="48"/>
        <end position="75"/>
    </location>
</feature>
<sequence length="139" mass="15540">PSSSFLLPTDTRDSSSPDSEIDPVSLDHSVISPSAVPSASPPSPPSSLFCTPCNRHFKRPDVLIRHLRLHTGERPFSCNLCPRQFSRSDHLLAHIRRHSGDKPYGCNECPFATHRRDILTRHCAGRHGGKRKRAEQSRV</sequence>
<evidence type="ECO:0000256" key="5">
    <source>
        <dbReference type="ARBA" id="ARBA00022833"/>
    </source>
</evidence>
<dbReference type="GO" id="GO:0000981">
    <property type="term" value="F:DNA-binding transcription factor activity, RNA polymerase II-specific"/>
    <property type="evidence" value="ECO:0007669"/>
    <property type="project" value="TreeGrafter"/>
</dbReference>
<feature type="compositionally biased region" description="Low complexity" evidence="11">
    <location>
        <begin position="29"/>
        <end position="38"/>
    </location>
</feature>
<dbReference type="PANTHER" id="PTHR23235">
    <property type="entry name" value="KRUEPPEL-LIKE TRANSCRIPTION FACTOR"/>
    <property type="match status" value="1"/>
</dbReference>
<dbReference type="FunFam" id="3.30.160.60:FF:000064">
    <property type="entry name" value="Early growth response protein 3"/>
    <property type="match status" value="1"/>
</dbReference>
<feature type="domain" description="C2H2-type" evidence="12">
    <location>
        <begin position="76"/>
        <end position="103"/>
    </location>
</feature>
<evidence type="ECO:0000256" key="4">
    <source>
        <dbReference type="ARBA" id="ARBA00022771"/>
    </source>
</evidence>
<dbReference type="PANTHER" id="PTHR23235:SF161">
    <property type="entry name" value="C2H2-TYPE DOMAIN-CONTAINING PROTEIN"/>
    <property type="match status" value="1"/>
</dbReference>
<dbReference type="Proteomes" id="UP001328107">
    <property type="component" value="Unassembled WGS sequence"/>
</dbReference>
<dbReference type="PROSITE" id="PS50157">
    <property type="entry name" value="ZINC_FINGER_C2H2_2"/>
    <property type="match status" value="3"/>
</dbReference>
<keyword evidence="14" id="KW-1185">Reference proteome</keyword>
<evidence type="ECO:0000256" key="3">
    <source>
        <dbReference type="ARBA" id="ARBA00022737"/>
    </source>
</evidence>
<keyword evidence="6" id="KW-0805">Transcription regulation</keyword>
<feature type="domain" description="C2H2-type" evidence="12">
    <location>
        <begin position="104"/>
        <end position="132"/>
    </location>
</feature>
<keyword evidence="4 10" id="KW-0863">Zinc-finger</keyword>
<name>A0AAN5IB16_9BILA</name>
<keyword evidence="8" id="KW-0804">Transcription</keyword>
<evidence type="ECO:0000313" key="13">
    <source>
        <dbReference type="EMBL" id="GMR59487.1"/>
    </source>
</evidence>
<comment type="caution">
    <text evidence="13">The sequence shown here is derived from an EMBL/GenBank/DDBJ whole genome shotgun (WGS) entry which is preliminary data.</text>
</comment>
<keyword evidence="5" id="KW-0862">Zinc</keyword>
<dbReference type="Pfam" id="PF00096">
    <property type="entry name" value="zf-C2H2"/>
    <property type="match status" value="2"/>
</dbReference>
<dbReference type="InterPro" id="IPR013087">
    <property type="entry name" value="Znf_C2H2_type"/>
</dbReference>
<dbReference type="GO" id="GO:0008270">
    <property type="term" value="F:zinc ion binding"/>
    <property type="evidence" value="ECO:0007669"/>
    <property type="project" value="UniProtKB-KW"/>
</dbReference>
<comment type="subcellular location">
    <subcellularLocation>
        <location evidence="1">Nucleus</location>
    </subcellularLocation>
</comment>
<dbReference type="GO" id="GO:0005634">
    <property type="term" value="C:nucleus"/>
    <property type="evidence" value="ECO:0007669"/>
    <property type="project" value="UniProtKB-SubCell"/>
</dbReference>
<evidence type="ECO:0000259" key="12">
    <source>
        <dbReference type="PROSITE" id="PS50157"/>
    </source>
</evidence>
<dbReference type="AlphaFoldDB" id="A0AAN5IB16"/>
<feature type="non-terminal residue" evidence="13">
    <location>
        <position position="1"/>
    </location>
</feature>
<evidence type="ECO:0000313" key="14">
    <source>
        <dbReference type="Proteomes" id="UP001328107"/>
    </source>
</evidence>
<evidence type="ECO:0000256" key="10">
    <source>
        <dbReference type="PROSITE-ProRule" id="PRU00042"/>
    </source>
</evidence>
<dbReference type="Gene3D" id="3.30.160.60">
    <property type="entry name" value="Classic Zinc Finger"/>
    <property type="match status" value="3"/>
</dbReference>
<evidence type="ECO:0000256" key="8">
    <source>
        <dbReference type="ARBA" id="ARBA00023163"/>
    </source>
</evidence>
<evidence type="ECO:0000256" key="9">
    <source>
        <dbReference type="ARBA" id="ARBA00023242"/>
    </source>
</evidence>
<evidence type="ECO:0000256" key="2">
    <source>
        <dbReference type="ARBA" id="ARBA00022723"/>
    </source>
</evidence>
<dbReference type="SMART" id="SM00355">
    <property type="entry name" value="ZnF_C2H2"/>
    <property type="match status" value="3"/>
</dbReference>
<dbReference type="SUPFAM" id="SSF57667">
    <property type="entry name" value="beta-beta-alpha zinc fingers"/>
    <property type="match status" value="2"/>
</dbReference>
<feature type="region of interest" description="Disordered" evidence="11">
    <location>
        <begin position="1"/>
        <end position="46"/>
    </location>
</feature>
<evidence type="ECO:0000256" key="6">
    <source>
        <dbReference type="ARBA" id="ARBA00023015"/>
    </source>
</evidence>
<evidence type="ECO:0000256" key="1">
    <source>
        <dbReference type="ARBA" id="ARBA00004123"/>
    </source>
</evidence>
<dbReference type="GO" id="GO:0000978">
    <property type="term" value="F:RNA polymerase II cis-regulatory region sequence-specific DNA binding"/>
    <property type="evidence" value="ECO:0007669"/>
    <property type="project" value="TreeGrafter"/>
</dbReference>
<protein>
    <recommendedName>
        <fullName evidence="12">C2H2-type domain-containing protein</fullName>
    </recommendedName>
</protein>
<dbReference type="InterPro" id="IPR036236">
    <property type="entry name" value="Znf_C2H2_sf"/>
</dbReference>
<keyword evidence="2" id="KW-0479">Metal-binding</keyword>